<proteinExistence type="predicted"/>
<reference evidence="2 3" key="1">
    <citation type="submission" date="2019-03" db="EMBL/GenBank/DDBJ databases">
        <title>Genome sequence of Sphingomonas sp. 17J27-24.</title>
        <authorList>
            <person name="Kim M."/>
            <person name="Maeng S."/>
            <person name="Sathiyaraj S."/>
        </authorList>
    </citation>
    <scope>NUCLEOTIDE SEQUENCE [LARGE SCALE GENOMIC DNA]</scope>
    <source>
        <strain evidence="2 3">17J27-24</strain>
    </source>
</reference>
<evidence type="ECO:0000313" key="3">
    <source>
        <dbReference type="Proteomes" id="UP000298213"/>
    </source>
</evidence>
<organism evidence="2 3">
    <name type="scientific">Sphingomonas parva</name>
    <dbReference type="NCBI Taxonomy" id="2555898"/>
    <lineage>
        <taxon>Bacteria</taxon>
        <taxon>Pseudomonadati</taxon>
        <taxon>Pseudomonadota</taxon>
        <taxon>Alphaproteobacteria</taxon>
        <taxon>Sphingomonadales</taxon>
        <taxon>Sphingomonadaceae</taxon>
        <taxon>Sphingomonas</taxon>
    </lineage>
</organism>
<feature type="region of interest" description="Disordered" evidence="1">
    <location>
        <begin position="103"/>
        <end position="143"/>
    </location>
</feature>
<sequence length="143" mass="15583">MELAPVPRIWRLQQLCVPPVRRAGGADHVAAKRQGMAARKAVSAVGSKADLIQWLSQERERVLREVERFATGKSQLCKQRSGVMVDVTGEALKDLRRRNNELERKLEELGSPVAPADARASSHGPRSKASSPTASAGRRPGDP</sequence>
<dbReference type="AlphaFoldDB" id="A0A4Y8ZPZ9"/>
<gene>
    <name evidence="2" type="ORF">E2493_14285</name>
</gene>
<name>A0A4Y8ZPZ9_9SPHN</name>
<comment type="caution">
    <text evidence="2">The sequence shown here is derived from an EMBL/GenBank/DDBJ whole genome shotgun (WGS) entry which is preliminary data.</text>
</comment>
<dbReference type="Proteomes" id="UP000298213">
    <property type="component" value="Unassembled WGS sequence"/>
</dbReference>
<dbReference type="RefSeq" id="WP_135087954.1">
    <property type="nucleotide sequence ID" value="NZ_SPDV01000029.1"/>
</dbReference>
<accession>A0A4Y8ZPZ9</accession>
<evidence type="ECO:0000256" key="1">
    <source>
        <dbReference type="SAM" id="MobiDB-lite"/>
    </source>
</evidence>
<keyword evidence="3" id="KW-1185">Reference proteome</keyword>
<dbReference type="EMBL" id="SPDV01000029">
    <property type="protein sequence ID" value="TFI57537.1"/>
    <property type="molecule type" value="Genomic_DNA"/>
</dbReference>
<protein>
    <submittedName>
        <fullName evidence="2">Uncharacterized protein</fullName>
    </submittedName>
</protein>
<evidence type="ECO:0000313" key="2">
    <source>
        <dbReference type="EMBL" id="TFI57537.1"/>
    </source>
</evidence>